<evidence type="ECO:0000313" key="2">
    <source>
        <dbReference type="WBParaSite" id="PSAMB.scaffold7744size7183.g30478.t1"/>
    </source>
</evidence>
<evidence type="ECO:0000313" key="1">
    <source>
        <dbReference type="Proteomes" id="UP000887566"/>
    </source>
</evidence>
<keyword evidence="1" id="KW-1185">Reference proteome</keyword>
<dbReference type="AlphaFoldDB" id="A0A914XH81"/>
<dbReference type="WBParaSite" id="PSAMB.scaffold7744size7183.g30478.t1">
    <property type="protein sequence ID" value="PSAMB.scaffold7744size7183.g30478.t1"/>
    <property type="gene ID" value="PSAMB.scaffold7744size7183.g30478"/>
</dbReference>
<protein>
    <submittedName>
        <fullName evidence="2">Uncharacterized protein</fullName>
    </submittedName>
</protein>
<accession>A0A914XH81</accession>
<organism evidence="1 2">
    <name type="scientific">Plectus sambesii</name>
    <dbReference type="NCBI Taxonomy" id="2011161"/>
    <lineage>
        <taxon>Eukaryota</taxon>
        <taxon>Metazoa</taxon>
        <taxon>Ecdysozoa</taxon>
        <taxon>Nematoda</taxon>
        <taxon>Chromadorea</taxon>
        <taxon>Plectida</taxon>
        <taxon>Plectina</taxon>
        <taxon>Plectoidea</taxon>
        <taxon>Plectidae</taxon>
        <taxon>Plectus</taxon>
    </lineage>
</organism>
<proteinExistence type="predicted"/>
<name>A0A914XH81_9BILA</name>
<sequence>MHQSSTTISVFILLNDIRRSKLNNTYKGGSVVMIHSTNFTTRSYHHSRVSQSCTVALSTTVDTSARLIKYSPESEIETLASKSSRLEA</sequence>
<dbReference type="Proteomes" id="UP000887566">
    <property type="component" value="Unplaced"/>
</dbReference>
<reference evidence="2" key="1">
    <citation type="submission" date="2022-11" db="UniProtKB">
        <authorList>
            <consortium name="WormBaseParasite"/>
        </authorList>
    </citation>
    <scope>IDENTIFICATION</scope>
</reference>